<reference evidence="3" key="1">
    <citation type="submission" date="2015-01" db="EMBL/GenBank/DDBJ databases">
        <authorList>
            <person name="Aksoy S."/>
            <person name="Warren W."/>
            <person name="Wilson R.K."/>
        </authorList>
    </citation>
    <scope>NUCLEOTIDE SEQUENCE [LARGE SCALE GENOMIC DNA]</scope>
    <source>
        <strain evidence="3">IAEA</strain>
    </source>
</reference>
<accession>A0A1B0BEU0</accession>
<keyword evidence="3" id="KW-1185">Reference proteome</keyword>
<dbReference type="AlphaFoldDB" id="A0A1B0BEU0"/>
<keyword evidence="1" id="KW-0812">Transmembrane</keyword>
<dbReference type="EMBL" id="JXJN01013014">
    <property type="status" value="NOT_ANNOTATED_CDS"/>
    <property type="molecule type" value="Genomic_DNA"/>
</dbReference>
<dbReference type="VEuPathDB" id="VectorBase:GPPI027733"/>
<evidence type="ECO:0000313" key="2">
    <source>
        <dbReference type="EnsemblMetazoa" id="GPPI027733-PA"/>
    </source>
</evidence>
<dbReference type="EnsemblMetazoa" id="GPPI027733-RA">
    <property type="protein sequence ID" value="GPPI027733-PA"/>
    <property type="gene ID" value="GPPI027733"/>
</dbReference>
<keyword evidence="1" id="KW-0472">Membrane</keyword>
<protein>
    <submittedName>
        <fullName evidence="2">Uncharacterized protein</fullName>
    </submittedName>
</protein>
<organism evidence="2 3">
    <name type="scientific">Glossina palpalis gambiensis</name>
    <dbReference type="NCBI Taxonomy" id="67801"/>
    <lineage>
        <taxon>Eukaryota</taxon>
        <taxon>Metazoa</taxon>
        <taxon>Ecdysozoa</taxon>
        <taxon>Arthropoda</taxon>
        <taxon>Hexapoda</taxon>
        <taxon>Insecta</taxon>
        <taxon>Pterygota</taxon>
        <taxon>Neoptera</taxon>
        <taxon>Endopterygota</taxon>
        <taxon>Diptera</taxon>
        <taxon>Brachycera</taxon>
        <taxon>Muscomorpha</taxon>
        <taxon>Hippoboscoidea</taxon>
        <taxon>Glossinidae</taxon>
        <taxon>Glossina</taxon>
    </lineage>
</organism>
<sequence>MLNDTKSLLPAILSRNRKFAIQFEFSSSSASEDVGIAVAVALIVLKQLGQEAERKNSLREFTAFAGCEGGCFNYLQRFDLMCQWAKPNKEGSQVIRPRKLSLGRLDFSAIFAKSRRKISKVTIRLIYRFINRMQTITDLTERKYCENATNRQTSRRRITALRAHLRCKSSETFGTMLNCNHTCVVAVIIVAVILLIIIVVAVRLNHIIMLARLLCFGKVFSEILKTTTETIQRTNSIFSLTHNYSET</sequence>
<evidence type="ECO:0000256" key="1">
    <source>
        <dbReference type="SAM" id="Phobius"/>
    </source>
</evidence>
<proteinExistence type="predicted"/>
<reference evidence="2" key="2">
    <citation type="submission" date="2020-05" db="UniProtKB">
        <authorList>
            <consortium name="EnsemblMetazoa"/>
        </authorList>
    </citation>
    <scope>IDENTIFICATION</scope>
    <source>
        <strain evidence="2">IAEA</strain>
    </source>
</reference>
<name>A0A1B0BEU0_9MUSC</name>
<evidence type="ECO:0000313" key="3">
    <source>
        <dbReference type="Proteomes" id="UP000092460"/>
    </source>
</evidence>
<feature type="transmembrane region" description="Helical" evidence="1">
    <location>
        <begin position="184"/>
        <end position="204"/>
    </location>
</feature>
<dbReference type="Proteomes" id="UP000092460">
    <property type="component" value="Unassembled WGS sequence"/>
</dbReference>
<keyword evidence="1" id="KW-1133">Transmembrane helix</keyword>